<proteinExistence type="predicted"/>
<accession>A0A8H4R5P8</accession>
<evidence type="ECO:0000256" key="1">
    <source>
        <dbReference type="SAM" id="SignalP"/>
    </source>
</evidence>
<sequence length="121" mass="12971">MFAYKPLFLLASTAALFSGSVNAFTGRATWDSLGTTPCTPPSGVQCPLTDFRVALPADKFPTNDRCCATVHVSYQGHNIDVTFTDLFLAGAGSNNISLSHQAFALLAPLEEGQIFDVVWNL</sequence>
<keyword evidence="1" id="KW-0732">Signal</keyword>
<keyword evidence="3" id="KW-1185">Reference proteome</keyword>
<dbReference type="InterPro" id="IPR036908">
    <property type="entry name" value="RlpA-like_sf"/>
</dbReference>
<dbReference type="Gene3D" id="2.40.40.10">
    <property type="entry name" value="RlpA-like domain"/>
    <property type="match status" value="1"/>
</dbReference>
<dbReference type="EMBL" id="JAACJL010000001">
    <property type="protein sequence ID" value="KAF4623221.1"/>
    <property type="molecule type" value="Genomic_DNA"/>
</dbReference>
<evidence type="ECO:0000313" key="2">
    <source>
        <dbReference type="EMBL" id="KAF4623221.1"/>
    </source>
</evidence>
<protein>
    <submittedName>
        <fullName evidence="2">Uncharacterized protein</fullName>
    </submittedName>
</protein>
<evidence type="ECO:0000313" key="3">
    <source>
        <dbReference type="Proteomes" id="UP000521872"/>
    </source>
</evidence>
<dbReference type="CDD" id="cd22191">
    <property type="entry name" value="DPBB_RlpA_EXP_N-like"/>
    <property type="match status" value="1"/>
</dbReference>
<dbReference type="Proteomes" id="UP000521872">
    <property type="component" value="Unassembled WGS sequence"/>
</dbReference>
<reference evidence="2 3" key="1">
    <citation type="submission" date="2019-12" db="EMBL/GenBank/DDBJ databases">
        <authorList>
            <person name="Floudas D."/>
            <person name="Bentzer J."/>
            <person name="Ahren D."/>
            <person name="Johansson T."/>
            <person name="Persson P."/>
            <person name="Tunlid A."/>
        </authorList>
    </citation>
    <scope>NUCLEOTIDE SEQUENCE [LARGE SCALE GENOMIC DNA]</scope>
    <source>
        <strain evidence="2 3">CBS 102.39</strain>
    </source>
</reference>
<name>A0A8H4R5P8_9AGAR</name>
<gene>
    <name evidence="2" type="ORF">D9613_001295</name>
</gene>
<feature type="chain" id="PRO_5034180457" evidence="1">
    <location>
        <begin position="24"/>
        <end position="121"/>
    </location>
</feature>
<organism evidence="2 3">
    <name type="scientific">Agrocybe pediades</name>
    <dbReference type="NCBI Taxonomy" id="84607"/>
    <lineage>
        <taxon>Eukaryota</taxon>
        <taxon>Fungi</taxon>
        <taxon>Dikarya</taxon>
        <taxon>Basidiomycota</taxon>
        <taxon>Agaricomycotina</taxon>
        <taxon>Agaricomycetes</taxon>
        <taxon>Agaricomycetidae</taxon>
        <taxon>Agaricales</taxon>
        <taxon>Agaricineae</taxon>
        <taxon>Strophariaceae</taxon>
        <taxon>Agrocybe</taxon>
    </lineage>
</organism>
<dbReference type="AlphaFoldDB" id="A0A8H4R5P8"/>
<comment type="caution">
    <text evidence="2">The sequence shown here is derived from an EMBL/GenBank/DDBJ whole genome shotgun (WGS) entry which is preliminary data.</text>
</comment>
<feature type="signal peptide" evidence="1">
    <location>
        <begin position="1"/>
        <end position="23"/>
    </location>
</feature>
<dbReference type="SUPFAM" id="SSF50685">
    <property type="entry name" value="Barwin-like endoglucanases"/>
    <property type="match status" value="1"/>
</dbReference>